<organism evidence="1 2">
    <name type="scientific">Blastochloris viridis</name>
    <name type="common">Rhodopseudomonas viridis</name>
    <dbReference type="NCBI Taxonomy" id="1079"/>
    <lineage>
        <taxon>Bacteria</taxon>
        <taxon>Pseudomonadati</taxon>
        <taxon>Pseudomonadota</taxon>
        <taxon>Alphaproteobacteria</taxon>
        <taxon>Hyphomicrobiales</taxon>
        <taxon>Blastochloridaceae</taxon>
        <taxon>Blastochloris</taxon>
    </lineage>
</organism>
<dbReference type="Proteomes" id="UP000065734">
    <property type="component" value="Chromosome I"/>
</dbReference>
<evidence type="ECO:0000313" key="2">
    <source>
        <dbReference type="Proteomes" id="UP000065734"/>
    </source>
</evidence>
<dbReference type="AlphaFoldDB" id="A0A0S4Q619"/>
<accession>A0A0S4Q619</accession>
<dbReference type="STRING" id="1079.BVIR_2560"/>
<proteinExistence type="predicted"/>
<protein>
    <submittedName>
        <fullName evidence="1">Uncharacterized protein</fullName>
    </submittedName>
</protein>
<evidence type="ECO:0000313" key="1">
    <source>
        <dbReference type="EMBL" id="CUU42987.1"/>
    </source>
</evidence>
<dbReference type="EMBL" id="LN907867">
    <property type="protein sequence ID" value="CUU42987.1"/>
    <property type="molecule type" value="Genomic_DNA"/>
</dbReference>
<keyword evidence="2" id="KW-1185">Reference proteome</keyword>
<sequence length="139" mass="15608">MSKRLSGTPVDVQDYFAEAISCLEGELYRSGIVLAWAGHFHVLTEVCYAKHEADLRTARPKWAFKDLAELKEQVAEANFLIAAKDVKFVSKPQLRILDGQLSLRNQCAHPTLYRPSMNAAIGYVDTMIRQTLTYLPPAP</sequence>
<reference evidence="2" key="1">
    <citation type="journal article" date="2016" name="Genome Announc.">
        <title>Revised genome sequence of the purple photosynthetic bacterium Blastochloris viridis.</title>
        <authorList>
            <person name="Liu L.N."/>
            <person name="Faulkner M."/>
            <person name="Liu X."/>
            <person name="Huang F."/>
            <person name="Darby A.C."/>
            <person name="Hall N."/>
        </authorList>
    </citation>
    <scope>NUCLEOTIDE SEQUENCE [LARGE SCALE GENOMIC DNA]</scope>
    <source>
        <strain evidence="2">ATCC 19567 / DSM 133 / F</strain>
    </source>
</reference>
<name>A0A0S4Q619_BLAVI</name>
<gene>
    <name evidence="1" type="ORF">BVIRIDIS_20040</name>
</gene>